<organism evidence="2 3">
    <name type="scientific">Eiseniibacteriota bacterium</name>
    <dbReference type="NCBI Taxonomy" id="2212470"/>
    <lineage>
        <taxon>Bacteria</taxon>
        <taxon>Candidatus Eiseniibacteriota</taxon>
    </lineage>
</organism>
<dbReference type="AlphaFoldDB" id="A0A538SZY3"/>
<accession>A0A538SZY3</accession>
<dbReference type="Proteomes" id="UP000316852">
    <property type="component" value="Unassembled WGS sequence"/>
</dbReference>
<protein>
    <recommendedName>
        <fullName evidence="4">Transporter</fullName>
    </recommendedName>
</protein>
<evidence type="ECO:0000256" key="1">
    <source>
        <dbReference type="SAM" id="SignalP"/>
    </source>
</evidence>
<keyword evidence="1" id="KW-0732">Signal</keyword>
<dbReference type="EMBL" id="VBOW01000072">
    <property type="protein sequence ID" value="TMQ56941.1"/>
    <property type="molecule type" value="Genomic_DNA"/>
</dbReference>
<proteinExistence type="predicted"/>
<sequence length="276" mass="30355">MMSRSFRFRLGCVALFAFAVTLASGHAHGQSLWLPRDRDRSLLVEALHPRLETIDEDFFTAAFFLDARWSLSPKVFLVGELPYARFRGDFYYYTISPGRSESTSGNLYLGIEVRGSESPIFGEFGVRLPTTEEREYGASLVGRRADLARAAFVENAVPITVAFNLREVSAGIVSRLRLGTTILIPTEGRLDTELLGLYSLQMGYEGRAARLGVALSGRVLVTSEYGNLGERSTNQMELHADFGPWRFRPGVELKLPLDSAASPVPVVLGVSLSAGL</sequence>
<feature type="signal peptide" evidence="1">
    <location>
        <begin position="1"/>
        <end position="29"/>
    </location>
</feature>
<evidence type="ECO:0000313" key="2">
    <source>
        <dbReference type="EMBL" id="TMQ56941.1"/>
    </source>
</evidence>
<comment type="caution">
    <text evidence="2">The sequence shown here is derived from an EMBL/GenBank/DDBJ whole genome shotgun (WGS) entry which is preliminary data.</text>
</comment>
<name>A0A538SZY3_UNCEI</name>
<evidence type="ECO:0008006" key="4">
    <source>
        <dbReference type="Google" id="ProtNLM"/>
    </source>
</evidence>
<gene>
    <name evidence="2" type="ORF">E6K76_11870</name>
</gene>
<feature type="chain" id="PRO_5022009794" description="Transporter" evidence="1">
    <location>
        <begin position="30"/>
        <end position="276"/>
    </location>
</feature>
<reference evidence="2 3" key="1">
    <citation type="journal article" date="2019" name="Nat. Microbiol.">
        <title>Mediterranean grassland soil C-N compound turnover is dependent on rainfall and depth, and is mediated by genomically divergent microorganisms.</title>
        <authorList>
            <person name="Diamond S."/>
            <person name="Andeer P.F."/>
            <person name="Li Z."/>
            <person name="Crits-Christoph A."/>
            <person name="Burstein D."/>
            <person name="Anantharaman K."/>
            <person name="Lane K.R."/>
            <person name="Thomas B.C."/>
            <person name="Pan C."/>
            <person name="Northen T.R."/>
            <person name="Banfield J.F."/>
        </authorList>
    </citation>
    <scope>NUCLEOTIDE SEQUENCE [LARGE SCALE GENOMIC DNA]</scope>
    <source>
        <strain evidence="2">WS_6</strain>
    </source>
</reference>
<evidence type="ECO:0000313" key="3">
    <source>
        <dbReference type="Proteomes" id="UP000316852"/>
    </source>
</evidence>